<evidence type="ECO:0000313" key="1">
    <source>
        <dbReference type="EMBL" id="KKL89280.1"/>
    </source>
</evidence>
<dbReference type="EMBL" id="LAZR01020329">
    <property type="protein sequence ID" value="KKL89280.1"/>
    <property type="molecule type" value="Genomic_DNA"/>
</dbReference>
<name>A0A0F9I653_9ZZZZ</name>
<accession>A0A0F9I653</accession>
<comment type="caution">
    <text evidence="1">The sequence shown here is derived from an EMBL/GenBank/DDBJ whole genome shotgun (WGS) entry which is preliminary data.</text>
</comment>
<proteinExistence type="predicted"/>
<protein>
    <submittedName>
        <fullName evidence="1">Uncharacterized protein</fullName>
    </submittedName>
</protein>
<dbReference type="AlphaFoldDB" id="A0A0F9I653"/>
<gene>
    <name evidence="1" type="ORF">LCGC14_1916270</name>
</gene>
<reference evidence="1" key="1">
    <citation type="journal article" date="2015" name="Nature">
        <title>Complex archaea that bridge the gap between prokaryotes and eukaryotes.</title>
        <authorList>
            <person name="Spang A."/>
            <person name="Saw J.H."/>
            <person name="Jorgensen S.L."/>
            <person name="Zaremba-Niedzwiedzka K."/>
            <person name="Martijn J."/>
            <person name="Lind A.E."/>
            <person name="van Eijk R."/>
            <person name="Schleper C."/>
            <person name="Guy L."/>
            <person name="Ettema T.J."/>
        </authorList>
    </citation>
    <scope>NUCLEOTIDE SEQUENCE</scope>
</reference>
<organism evidence="1">
    <name type="scientific">marine sediment metagenome</name>
    <dbReference type="NCBI Taxonomy" id="412755"/>
    <lineage>
        <taxon>unclassified sequences</taxon>
        <taxon>metagenomes</taxon>
        <taxon>ecological metagenomes</taxon>
    </lineage>
</organism>
<sequence>MIIFAMVRCGPTDTELRITKSDTIDEGLDKLRINKRDTLIVGTTTDELYHNVEAGNWVTMIPLTPHN</sequence>